<dbReference type="Pfam" id="PF09261">
    <property type="entry name" value="Alpha-mann_mid"/>
    <property type="match status" value="1"/>
</dbReference>
<dbReference type="FunFam" id="2.60.40.1180:FF:000018">
    <property type="entry name" value="Alpha-mannosidase"/>
    <property type="match status" value="1"/>
</dbReference>
<dbReference type="GO" id="GO:0006013">
    <property type="term" value="P:mannose metabolic process"/>
    <property type="evidence" value="ECO:0007669"/>
    <property type="project" value="InterPro"/>
</dbReference>
<dbReference type="InterPro" id="IPR011013">
    <property type="entry name" value="Gal_mutarotase_sf_dom"/>
</dbReference>
<evidence type="ECO:0000313" key="13">
    <source>
        <dbReference type="EMBL" id="KAF7271106.1"/>
    </source>
</evidence>
<comment type="cofactor">
    <cofactor evidence="11">
        <name>Zn(2+)</name>
        <dbReference type="ChEBI" id="CHEBI:29105"/>
    </cofactor>
    <text evidence="11">Binds 1 zinc ion per subunit.</text>
</comment>
<reference evidence="13" key="1">
    <citation type="submission" date="2020-08" db="EMBL/GenBank/DDBJ databases">
        <title>Genome sequencing and assembly of the red palm weevil Rhynchophorus ferrugineus.</title>
        <authorList>
            <person name="Dias G.B."/>
            <person name="Bergman C.M."/>
            <person name="Manee M."/>
        </authorList>
    </citation>
    <scope>NUCLEOTIDE SEQUENCE</scope>
    <source>
        <strain evidence="13">AA-2017</strain>
        <tissue evidence="13">Whole larva</tissue>
    </source>
</reference>
<dbReference type="InterPro" id="IPR011330">
    <property type="entry name" value="Glyco_hydro/deAcase_b/a-brl"/>
</dbReference>
<evidence type="ECO:0000256" key="3">
    <source>
        <dbReference type="ARBA" id="ARBA00012752"/>
    </source>
</evidence>
<dbReference type="InterPro" id="IPR015341">
    <property type="entry name" value="Glyco_hydro_38_cen"/>
</dbReference>
<comment type="catalytic activity">
    <reaction evidence="1">
        <text>Hydrolysis of terminal, non-reducing alpha-D-mannose residues in alpha-D-mannosides.</text>
        <dbReference type="EC" id="3.2.1.24"/>
    </reaction>
</comment>
<dbReference type="Gene3D" id="1.20.1270.50">
    <property type="entry name" value="Glycoside hydrolase family 38, central domain"/>
    <property type="match status" value="2"/>
</dbReference>
<dbReference type="AlphaFoldDB" id="A0A834M3W1"/>
<dbReference type="GO" id="GO:0004559">
    <property type="term" value="F:alpha-mannosidase activity"/>
    <property type="evidence" value="ECO:0007669"/>
    <property type="project" value="UniProtKB-EC"/>
</dbReference>
<gene>
    <name evidence="13" type="ORF">GWI33_015990</name>
</gene>
<dbReference type="InterPro" id="IPR041147">
    <property type="entry name" value="GH38_C"/>
</dbReference>
<dbReference type="PANTHER" id="PTHR11607">
    <property type="entry name" value="ALPHA-MANNOSIDASE"/>
    <property type="match status" value="1"/>
</dbReference>
<dbReference type="SUPFAM" id="SSF74650">
    <property type="entry name" value="Galactose mutarotase-like"/>
    <property type="match status" value="1"/>
</dbReference>
<dbReference type="InterPro" id="IPR000602">
    <property type="entry name" value="Glyco_hydro_38_N"/>
</dbReference>
<dbReference type="EC" id="3.2.1.-" evidence="11"/>
<dbReference type="EMBL" id="JAACXV010014018">
    <property type="protein sequence ID" value="KAF7271106.1"/>
    <property type="molecule type" value="Genomic_DNA"/>
</dbReference>
<keyword evidence="7 11" id="KW-0862">Zinc</keyword>
<evidence type="ECO:0000256" key="5">
    <source>
        <dbReference type="ARBA" id="ARBA00022729"/>
    </source>
</evidence>
<dbReference type="Pfam" id="PF21260">
    <property type="entry name" value="Laman-like_dom"/>
    <property type="match status" value="1"/>
</dbReference>
<evidence type="ECO:0000256" key="6">
    <source>
        <dbReference type="ARBA" id="ARBA00022801"/>
    </source>
</evidence>
<comment type="caution">
    <text evidence="13">The sequence shown here is derived from an EMBL/GenBank/DDBJ whole genome shotgun (WGS) entry which is preliminary data.</text>
</comment>
<dbReference type="OrthoDB" id="2016903at2759"/>
<proteinExistence type="inferred from homology"/>
<dbReference type="SMART" id="SM00872">
    <property type="entry name" value="Alpha-mann_mid"/>
    <property type="match status" value="1"/>
</dbReference>
<keyword evidence="10 11" id="KW-0326">Glycosidase</keyword>
<evidence type="ECO:0000256" key="11">
    <source>
        <dbReference type="RuleBase" id="RU361199"/>
    </source>
</evidence>
<dbReference type="SUPFAM" id="SSF88713">
    <property type="entry name" value="Glycoside hydrolase/deacetylase"/>
    <property type="match status" value="1"/>
</dbReference>
<dbReference type="Gene3D" id="2.70.98.30">
    <property type="entry name" value="Golgi alpha-mannosidase II, domain 4"/>
    <property type="match status" value="1"/>
</dbReference>
<protein>
    <recommendedName>
        <fullName evidence="3 11">Alpha-mannosidase</fullName>
        <ecNumber evidence="11">3.2.1.-</ecNumber>
    </recommendedName>
</protein>
<evidence type="ECO:0000313" key="14">
    <source>
        <dbReference type="Proteomes" id="UP000625711"/>
    </source>
</evidence>
<dbReference type="Gene3D" id="2.60.40.1180">
    <property type="entry name" value="Golgi alpha-mannosidase II"/>
    <property type="match status" value="1"/>
</dbReference>
<evidence type="ECO:0000256" key="2">
    <source>
        <dbReference type="ARBA" id="ARBA00009792"/>
    </source>
</evidence>
<sequence>MYNVYGPPPGFCFDILCDDEPFIDDKRSFEYNVDKRVDEFLAYIKNATKVYSTNNIIITMGEDFNYQDAEAWFINLDKLIYYTNLRQENGSKYNLIYSTPSCYVKAVHDETANKSVWLVKQDDYFPYASDPHAYWTGYFTSRPALKRFERYGNNFLQVCKQLYALADLGPEDRVDLNSMREAMGVMQHHDAVTGTEKQHVASDYARRLQRGIANCEIITETALNKLSNKSADSDANLLSFNTCPLSNISQCAYSENLDNFVVTIYNPLSRSVNKVVKLPVTGDAYKVTDPKGVSCSTQIIPVPDFVKSIPGRASKATNNLHFIAKDIPPLGWKSYIVKKTDSQTDGSPQKKSETDTFELEDSTFKINASTGLLVQVKLNGISVPLTQNFFYYNGYVGNNEVYENRSSGAYIFRPDGPLKQVTSTTKYSSHMGTIVSELHQTFNEYISQIVRINNIDNYVEFDWIIGPLPLSGTNGMEVVTKYSSELNTKSTFYTDSNGKEMLKRVRNFRPTWKLNLTEPVSSNYYPVTAKIAIRDEDEGVEVAVLNDRAQGGTSLKNGEIELMIHRNCFHDDAFGVGEALNETAFGKGLVIQGSHYLTVGSINSTNGNSTAAIEKDIAQRTLLDTWTFISPLNTDETEYQSNYVMEYSGLLKSLPPNVQILTLEPWIGFSFLLRLEHVFDQGEDSTLSKQATVNLKDLFTAFDVVSLKETTLGGNQWLDDNHRMKFNTNGTLEAIVYDDIDVNTGDNTVHKLWMQDNIYQYRNKREIIVDSEDRFAEFEVILNPSQIRTFIIEIKKK</sequence>
<evidence type="ECO:0000256" key="9">
    <source>
        <dbReference type="ARBA" id="ARBA00023180"/>
    </source>
</evidence>
<dbReference type="InterPro" id="IPR037094">
    <property type="entry name" value="Glyco_hydro_38_cen_sf"/>
</dbReference>
<keyword evidence="5" id="KW-0732">Signal</keyword>
<dbReference type="FunFam" id="1.20.1270.50:FF:000002">
    <property type="entry name" value="Alpha-mannosidase"/>
    <property type="match status" value="1"/>
</dbReference>
<name>A0A834M3W1_RHYFE</name>
<dbReference type="InterPro" id="IPR050843">
    <property type="entry name" value="Glycosyl_Hydrlase_38"/>
</dbReference>
<keyword evidence="8" id="KW-1015">Disulfide bond</keyword>
<dbReference type="FunFam" id="1.20.1270.50:FF:000003">
    <property type="entry name" value="Alpha-mannosidase"/>
    <property type="match status" value="1"/>
</dbReference>
<feature type="domain" description="Glycoside hydrolase family 38 central" evidence="12">
    <location>
        <begin position="133"/>
        <end position="208"/>
    </location>
</feature>
<dbReference type="Pfam" id="PF17677">
    <property type="entry name" value="Glyco_hydro38C2"/>
    <property type="match status" value="1"/>
</dbReference>
<dbReference type="SUPFAM" id="SSF88688">
    <property type="entry name" value="Families 57/38 glycoside transferase middle domain"/>
    <property type="match status" value="1"/>
</dbReference>
<dbReference type="Gene3D" id="2.60.40.1360">
    <property type="match status" value="1"/>
</dbReference>
<evidence type="ECO:0000256" key="4">
    <source>
        <dbReference type="ARBA" id="ARBA00022723"/>
    </source>
</evidence>
<dbReference type="FunFam" id="2.70.98.30:FF:000003">
    <property type="entry name" value="Alpha-mannosidase"/>
    <property type="match status" value="1"/>
</dbReference>
<evidence type="ECO:0000256" key="8">
    <source>
        <dbReference type="ARBA" id="ARBA00023157"/>
    </source>
</evidence>
<dbReference type="InterPro" id="IPR028995">
    <property type="entry name" value="Glyco_hydro_57/38_cen_sf"/>
</dbReference>
<accession>A0A834M3W1</accession>
<organism evidence="13 14">
    <name type="scientific">Rhynchophorus ferrugineus</name>
    <name type="common">Red palm weevil</name>
    <name type="synonym">Curculio ferrugineus</name>
    <dbReference type="NCBI Taxonomy" id="354439"/>
    <lineage>
        <taxon>Eukaryota</taxon>
        <taxon>Metazoa</taxon>
        <taxon>Ecdysozoa</taxon>
        <taxon>Arthropoda</taxon>
        <taxon>Hexapoda</taxon>
        <taxon>Insecta</taxon>
        <taxon>Pterygota</taxon>
        <taxon>Neoptera</taxon>
        <taxon>Endopterygota</taxon>
        <taxon>Coleoptera</taxon>
        <taxon>Polyphaga</taxon>
        <taxon>Cucujiformia</taxon>
        <taxon>Curculionidae</taxon>
        <taxon>Dryophthorinae</taxon>
        <taxon>Rhynchophorus</taxon>
    </lineage>
</organism>
<dbReference type="Proteomes" id="UP000625711">
    <property type="component" value="Unassembled WGS sequence"/>
</dbReference>
<evidence type="ECO:0000256" key="10">
    <source>
        <dbReference type="ARBA" id="ARBA00023295"/>
    </source>
</evidence>
<keyword evidence="4 11" id="KW-0479">Metal-binding</keyword>
<dbReference type="InterPro" id="IPR048534">
    <property type="entry name" value="Man2a1-like_dom"/>
</dbReference>
<comment type="similarity">
    <text evidence="2 11">Belongs to the glycosyl hydrolase 38 family.</text>
</comment>
<keyword evidence="9" id="KW-0325">Glycoprotein</keyword>
<evidence type="ECO:0000259" key="12">
    <source>
        <dbReference type="SMART" id="SM00872"/>
    </source>
</evidence>
<dbReference type="Pfam" id="PF01074">
    <property type="entry name" value="Glyco_hydro_38N"/>
    <property type="match status" value="1"/>
</dbReference>
<dbReference type="GO" id="GO:0046872">
    <property type="term" value="F:metal ion binding"/>
    <property type="evidence" value="ECO:0007669"/>
    <property type="project" value="UniProtKB-KW"/>
</dbReference>
<keyword evidence="14" id="KW-1185">Reference proteome</keyword>
<dbReference type="InterPro" id="IPR011682">
    <property type="entry name" value="Glyco_hydro_38_C"/>
</dbReference>
<dbReference type="InterPro" id="IPR013780">
    <property type="entry name" value="Glyco_hydro_b"/>
</dbReference>
<dbReference type="GO" id="GO:0030246">
    <property type="term" value="F:carbohydrate binding"/>
    <property type="evidence" value="ECO:0007669"/>
    <property type="project" value="InterPro"/>
</dbReference>
<dbReference type="PANTHER" id="PTHR11607:SF3">
    <property type="entry name" value="LYSOSOMAL ALPHA-MANNOSIDASE"/>
    <property type="match status" value="1"/>
</dbReference>
<evidence type="ECO:0000256" key="1">
    <source>
        <dbReference type="ARBA" id="ARBA00000365"/>
    </source>
</evidence>
<dbReference type="InterPro" id="IPR027291">
    <property type="entry name" value="Glyco_hydro_38_N_sf"/>
</dbReference>
<dbReference type="GO" id="GO:0005764">
    <property type="term" value="C:lysosome"/>
    <property type="evidence" value="ECO:0007669"/>
    <property type="project" value="TreeGrafter"/>
</dbReference>
<dbReference type="Pfam" id="PF07748">
    <property type="entry name" value="Glyco_hydro_38C"/>
    <property type="match status" value="1"/>
</dbReference>
<keyword evidence="6 11" id="KW-0378">Hydrolase</keyword>
<dbReference type="Gene3D" id="3.20.110.10">
    <property type="entry name" value="Glycoside hydrolase 38, N terminal domain"/>
    <property type="match status" value="1"/>
</dbReference>
<evidence type="ECO:0000256" key="7">
    <source>
        <dbReference type="ARBA" id="ARBA00022833"/>
    </source>
</evidence>